<dbReference type="AlphaFoldDB" id="A0A1M5MCF0"/>
<name>A0A1M5MCF0_STRHI</name>
<dbReference type="EMBL" id="FQVN01000013">
    <property type="protein sequence ID" value="SHG74569.1"/>
    <property type="molecule type" value="Genomic_DNA"/>
</dbReference>
<keyword evidence="2" id="KW-1185">Reference proteome</keyword>
<accession>A0A1M5MCF0</accession>
<reference evidence="1 2" key="1">
    <citation type="submission" date="2016-11" db="EMBL/GenBank/DDBJ databases">
        <authorList>
            <person name="Jaros S."/>
            <person name="Januszkiewicz K."/>
            <person name="Wedrychowicz H."/>
        </authorList>
    </citation>
    <scope>NUCLEOTIDE SEQUENCE [LARGE SCALE GENOMIC DNA]</scope>
    <source>
        <strain evidence="1 2">DSM 44523</strain>
    </source>
</reference>
<dbReference type="Proteomes" id="UP000184501">
    <property type="component" value="Unassembled WGS sequence"/>
</dbReference>
<gene>
    <name evidence="1" type="ORF">SAMN05444320_11359</name>
</gene>
<proteinExistence type="predicted"/>
<organism evidence="1 2">
    <name type="scientific">Streptoalloteichus hindustanus</name>
    <dbReference type="NCBI Taxonomy" id="2017"/>
    <lineage>
        <taxon>Bacteria</taxon>
        <taxon>Bacillati</taxon>
        <taxon>Actinomycetota</taxon>
        <taxon>Actinomycetes</taxon>
        <taxon>Pseudonocardiales</taxon>
        <taxon>Pseudonocardiaceae</taxon>
        <taxon>Streptoalloteichus</taxon>
    </lineage>
</organism>
<sequence>MLATRRAGETGTPDTLREHVRHVERELAQRTREERDEIVALRRSVDVLAQHGHALTVENEALRTALSEHAQLRILPTPLAGR</sequence>
<evidence type="ECO:0000313" key="2">
    <source>
        <dbReference type="Proteomes" id="UP000184501"/>
    </source>
</evidence>
<protein>
    <submittedName>
        <fullName evidence="1">Uncharacterized protein</fullName>
    </submittedName>
</protein>
<evidence type="ECO:0000313" key="1">
    <source>
        <dbReference type="EMBL" id="SHG74569.1"/>
    </source>
</evidence>